<feature type="compositionally biased region" description="Basic and acidic residues" evidence="1">
    <location>
        <begin position="52"/>
        <end position="75"/>
    </location>
</feature>
<feature type="compositionally biased region" description="Basic and acidic residues" evidence="1">
    <location>
        <begin position="102"/>
        <end position="113"/>
    </location>
</feature>
<feature type="region of interest" description="Disordered" evidence="1">
    <location>
        <begin position="52"/>
        <end position="142"/>
    </location>
</feature>
<keyword evidence="3" id="KW-1185">Reference proteome</keyword>
<dbReference type="AlphaFoldDB" id="A0A218Z6L9"/>
<evidence type="ECO:0000256" key="1">
    <source>
        <dbReference type="SAM" id="MobiDB-lite"/>
    </source>
</evidence>
<dbReference type="EMBL" id="MZNU01000177">
    <property type="protein sequence ID" value="OWP03250.1"/>
    <property type="molecule type" value="Genomic_DNA"/>
</dbReference>
<evidence type="ECO:0000313" key="2">
    <source>
        <dbReference type="EMBL" id="OWP03250.1"/>
    </source>
</evidence>
<reference evidence="2 3" key="1">
    <citation type="submission" date="2017-04" db="EMBL/GenBank/DDBJ databases">
        <title>Draft genome sequence of Marssonina coronaria NL1: causal agent of apple blotch.</title>
        <authorList>
            <person name="Cheng Q."/>
        </authorList>
    </citation>
    <scope>NUCLEOTIDE SEQUENCE [LARGE SCALE GENOMIC DNA]</scope>
    <source>
        <strain evidence="2 3">NL1</strain>
    </source>
</reference>
<comment type="caution">
    <text evidence="2">The sequence shown here is derived from an EMBL/GenBank/DDBJ whole genome shotgun (WGS) entry which is preliminary data.</text>
</comment>
<accession>A0A218Z6L9</accession>
<protein>
    <submittedName>
        <fullName evidence="2">Uncharacterized protein</fullName>
    </submittedName>
</protein>
<name>A0A218Z6L9_9HELO</name>
<gene>
    <name evidence="2" type="ORF">B2J93_2982</name>
</gene>
<dbReference type="InParanoid" id="A0A218Z6L9"/>
<proteinExistence type="predicted"/>
<sequence length="182" mass="19926">MAISVHLLIGQRGAIRGVIYSAAELVNKQTPQLSAANPEPVVLPILQTYREFGEGDANKPHTRSENPSRRSRERGQAPPQQQQSGDFPPLGYTAQPVTRPWTSKDEQRAYDRRSRTKRSGSHQLRETMAVSAPATRTTPHVLHGTDGLEELRLRVGAAKQTRAPSTAIHAMAGPGSGLRRVL</sequence>
<organism evidence="2 3">
    <name type="scientific">Diplocarpon coronariae</name>
    <dbReference type="NCBI Taxonomy" id="2795749"/>
    <lineage>
        <taxon>Eukaryota</taxon>
        <taxon>Fungi</taxon>
        <taxon>Dikarya</taxon>
        <taxon>Ascomycota</taxon>
        <taxon>Pezizomycotina</taxon>
        <taxon>Leotiomycetes</taxon>
        <taxon>Helotiales</taxon>
        <taxon>Drepanopezizaceae</taxon>
        <taxon>Diplocarpon</taxon>
    </lineage>
</organism>
<dbReference type="Proteomes" id="UP000242519">
    <property type="component" value="Unassembled WGS sequence"/>
</dbReference>
<evidence type="ECO:0000313" key="3">
    <source>
        <dbReference type="Proteomes" id="UP000242519"/>
    </source>
</evidence>